<feature type="compositionally biased region" description="Basic and acidic residues" evidence="2">
    <location>
        <begin position="1134"/>
        <end position="1163"/>
    </location>
</feature>
<evidence type="ECO:0000256" key="1">
    <source>
        <dbReference type="ARBA" id="ARBA00022737"/>
    </source>
</evidence>
<dbReference type="SUPFAM" id="SSF48371">
    <property type="entry name" value="ARM repeat"/>
    <property type="match status" value="2"/>
</dbReference>
<sequence length="1817" mass="195983">MFSNLLSLKKASVPGPEPARNVNLVQENPILAILKVLVDRLNDPSVEVGEASARALKNNAPRHAELIIDCCIMAVKPATKRGDSGPLPVLAMQVMAHAVKVANENVLEAALMRDIVHVALTGLAAARALGSPEQSAASDVLVAVGTRMPDVMFDDVMVQLRKGAVPMLFVATMFAEFAEADAARFVPRVKAVFARIIPALGGIRDQQRIAYAQALTAWCGAITHYQHDIHPEWKMDAETRAFIFSAFELLQYYWLRANEPQVRGATVEALGEMCALIGRKELKKSIHKLLNALLSLYSNHEDDPLPVSRAIHSVLAAALSEADSPRLLDYQAVVYTLTTLLPMAAARGGSSPHVSATLKNTHEVLRSFDVVAQAFPEEVCGFLLQRLDNRDEMIKLGALELVRHLLPRLTDKWQNKKTGLREKLGGLLKELSLEVRKALAQVVLVVAASNYLDVDNAEPFMEFLVRQCSSEAVSESSTSGKMAPPATPSLELRTICEKGLFLLASTAVNAEPYLWPYLLKTLTPPQYTPAAATVCRCIAEIARRRTDVIARDLAVLGGSFPTPQALLARLVVLLESPLERGRLGERVLKVLYGLAPFFHKNVVLLWRDEVPKLTAFLEQGGEEDWWQEQWEEMVLDLLGESLEVIADQGWTLLLGSAFEDQFRLYAPSGTRHPFCYRCIGVVLQKLSDSSYCYHKLEQLYARADLSQPLHRKSVAMAVGLAANSHLETVLELLRKVFAQQKRKLRPFLGFLGFSSASKPEVERHFASLALMYGYTAFYAPPTELQGRIDALVGTGYFAELLKVDTWAAKYAVIAAIDLLARSVQGAADRGVPFPLKKKEDLLTHVMMLMAGSGWASELLEIQSRALEAFTTLISVDPPVSPIARNRLLESVIHLFAAPPEPTRVITPLLSSLVTLLITMLRAAARDPSAQAELLELQLSQLDRFVTSADDVIRERACGAVLSLLQEYRALLSAGSSRSEGAEGSGTGGCRSILLLGERLAVYLPRCTDPLVHVRELAGTIVEELASIASLLPEPPGRPGTDSTHASSSSVQSTSASASRGVESGSRDAALDAPEAVTSGPEAATSGSGEGNGSTDGLERTRSSVGHLVKTFEEGSSDGRKSGPQENSWGSIGGKRAEGEVEGAGSREEAGGESRRNVAVEERPVGTSSSSTGAGGFQPGVGVSTREQSWMKIRDLKGGLASQKDQYKVVGDIVRALCADLSHTEVVCFLVSMRMGETPEVALGAACGLEEMVRCRGGQISPQSAPLIVKNLLAAAGAASGPAKEEVLGALSEMAKGGHAAVVYRVALEAANDQEEEPKPSMYDRMLRRVSQEERHSLDLLEEVFQALADQPGLALELCDALLALIRPPMPGGAAKGPDGEKKEAAGHSSDFNISDAATWALGVVLRPGTPIAAVCTNERYPQTVATLLLRIAPVRRTPLNPVLAHDYVTTFQAFCAATSDQKMAAAVSSNGPEFIARSDRWTDLIDEIVVCIAGSRRSRIAHVCKELWPALGCERVEERAIAAAALSGFVVHVAENEELLSQLVERLIGHVNDEERTVRKFCVRGLTQVPSIAMAQYAPGVLSSVIPLLDDTSEDVIFTVLCGLEPLLTEASPDAVHPHLLTLAEKLLHLQTRQHTPVRAAAFATFGFIVRFKEGASTPEFADYIHQGLPRVVFHIEDPAATVRSACRKTLETLAPSFPGVDFSPLIAGSSSSGGNVRNPPLQGIAAQLSEHYDERLSLYIDVTLSEIKSVWPAVRSSAALFAACLVVEARGNKVQKVQVDQVVSGLVRLGVDDPSAEVRLTVASALSVVLGTLADE</sequence>
<dbReference type="OrthoDB" id="1884734at2759"/>
<keyword evidence="7" id="KW-1185">Reference proteome</keyword>
<dbReference type="InterPro" id="IPR045206">
    <property type="entry name" value="Maestro_heat-like_prot"/>
</dbReference>
<dbReference type="OMA" id="EVYIKAM"/>
<feature type="domain" description="MROH2B-like N-terminal HEAT-repeats" evidence="4">
    <location>
        <begin position="60"/>
        <end position="274"/>
    </location>
</feature>
<evidence type="ECO:0000313" key="7">
    <source>
        <dbReference type="Proteomes" id="UP000054558"/>
    </source>
</evidence>
<dbReference type="Pfam" id="PF23227">
    <property type="entry name" value="HEAT_MROH2B_C"/>
    <property type="match status" value="1"/>
</dbReference>
<dbReference type="InterPro" id="IPR055408">
    <property type="entry name" value="HEAT_MROH2B-like"/>
</dbReference>
<dbReference type="Pfam" id="PF23210">
    <property type="entry name" value="HEAT_Maestro_2"/>
    <property type="match status" value="1"/>
</dbReference>
<feature type="domain" description="Maestro/Maestro-like HEAT-repeats" evidence="5">
    <location>
        <begin position="1543"/>
        <end position="1810"/>
    </location>
</feature>
<reference evidence="6 7" key="1">
    <citation type="journal article" date="2014" name="Nat. Commun.">
        <title>Klebsormidium flaccidum genome reveals primary factors for plant terrestrial adaptation.</title>
        <authorList>
            <person name="Hori K."/>
            <person name="Maruyama F."/>
            <person name="Fujisawa T."/>
            <person name="Togashi T."/>
            <person name="Yamamoto N."/>
            <person name="Seo M."/>
            <person name="Sato S."/>
            <person name="Yamada T."/>
            <person name="Mori H."/>
            <person name="Tajima N."/>
            <person name="Moriyama T."/>
            <person name="Ikeuchi M."/>
            <person name="Watanabe M."/>
            <person name="Wada H."/>
            <person name="Kobayashi K."/>
            <person name="Saito M."/>
            <person name="Masuda T."/>
            <person name="Sasaki-Sekimoto Y."/>
            <person name="Mashiguchi K."/>
            <person name="Awai K."/>
            <person name="Shimojima M."/>
            <person name="Masuda S."/>
            <person name="Iwai M."/>
            <person name="Nobusawa T."/>
            <person name="Narise T."/>
            <person name="Kondo S."/>
            <person name="Saito H."/>
            <person name="Sato R."/>
            <person name="Murakawa M."/>
            <person name="Ihara Y."/>
            <person name="Oshima-Yamada Y."/>
            <person name="Ohtaka K."/>
            <person name="Satoh M."/>
            <person name="Sonobe K."/>
            <person name="Ishii M."/>
            <person name="Ohtani R."/>
            <person name="Kanamori-Sato M."/>
            <person name="Honoki R."/>
            <person name="Miyazaki D."/>
            <person name="Mochizuki H."/>
            <person name="Umetsu J."/>
            <person name="Higashi K."/>
            <person name="Shibata D."/>
            <person name="Kamiya Y."/>
            <person name="Sato N."/>
            <person name="Nakamura Y."/>
            <person name="Tabata S."/>
            <person name="Ida S."/>
            <person name="Kurokawa K."/>
            <person name="Ohta H."/>
        </authorList>
    </citation>
    <scope>NUCLEOTIDE SEQUENCE [LARGE SCALE GENOMIC DNA]</scope>
    <source>
        <strain evidence="6 7">NIES-2285</strain>
    </source>
</reference>
<dbReference type="EMBL" id="DF236951">
    <property type="protein sequence ID" value="GAQ77702.1"/>
    <property type="molecule type" value="Genomic_DNA"/>
</dbReference>
<dbReference type="InterPro" id="IPR055406">
    <property type="entry name" value="HEAT_Maestro"/>
</dbReference>
<feature type="region of interest" description="Disordered" evidence="2">
    <location>
        <begin position="1031"/>
        <end position="1183"/>
    </location>
</feature>
<dbReference type="InterPro" id="IPR016024">
    <property type="entry name" value="ARM-type_fold"/>
</dbReference>
<dbReference type="Proteomes" id="UP000054558">
    <property type="component" value="Unassembled WGS sequence"/>
</dbReference>
<feature type="compositionally biased region" description="Basic and acidic residues" evidence="2">
    <location>
        <begin position="1109"/>
        <end position="1122"/>
    </location>
</feature>
<dbReference type="InterPro" id="IPR011989">
    <property type="entry name" value="ARM-like"/>
</dbReference>
<accession>A0A1Y1HJI9</accession>
<dbReference type="InterPro" id="IPR056282">
    <property type="entry name" value="MROH2B-like_N_HEAT"/>
</dbReference>
<feature type="compositionally biased region" description="Low complexity" evidence="2">
    <location>
        <begin position="1040"/>
        <end position="1058"/>
    </location>
</feature>
<evidence type="ECO:0000313" key="6">
    <source>
        <dbReference type="EMBL" id="GAQ77702.1"/>
    </source>
</evidence>
<evidence type="ECO:0000259" key="3">
    <source>
        <dbReference type="Pfam" id="PF23210"/>
    </source>
</evidence>
<organism evidence="6 7">
    <name type="scientific">Klebsormidium nitens</name>
    <name type="common">Green alga</name>
    <name type="synonym">Ulothrix nitens</name>
    <dbReference type="NCBI Taxonomy" id="105231"/>
    <lineage>
        <taxon>Eukaryota</taxon>
        <taxon>Viridiplantae</taxon>
        <taxon>Streptophyta</taxon>
        <taxon>Klebsormidiophyceae</taxon>
        <taxon>Klebsormidiales</taxon>
        <taxon>Klebsormidiaceae</taxon>
        <taxon>Klebsormidium</taxon>
    </lineage>
</organism>
<dbReference type="GO" id="GO:0005737">
    <property type="term" value="C:cytoplasm"/>
    <property type="evidence" value="ECO:0000318"/>
    <property type="project" value="GO_Central"/>
</dbReference>
<gene>
    <name evidence="6" type="ORF">KFL_000020630</name>
</gene>
<evidence type="ECO:0000259" key="4">
    <source>
        <dbReference type="Pfam" id="PF23221"/>
    </source>
</evidence>
<dbReference type="Pfam" id="PF23221">
    <property type="entry name" value="HEAT_MROH2B_1st"/>
    <property type="match status" value="1"/>
</dbReference>
<feature type="domain" description="MROH2B-like HEAT-repeats" evidence="3">
    <location>
        <begin position="279"/>
        <end position="895"/>
    </location>
</feature>
<keyword evidence="1" id="KW-0677">Repeat</keyword>
<name>A0A1Y1HJI9_KLENI</name>
<evidence type="ECO:0000256" key="2">
    <source>
        <dbReference type="SAM" id="MobiDB-lite"/>
    </source>
</evidence>
<dbReference type="PANTHER" id="PTHR23120:SF0">
    <property type="entry name" value="MAESTRO HEAT-LIKE REPEAT FAMILY MEMBER 1"/>
    <property type="match status" value="1"/>
</dbReference>
<protein>
    <submittedName>
        <fullName evidence="6">ARM repeat superfamily protein</fullName>
    </submittedName>
</protein>
<evidence type="ECO:0000259" key="5">
    <source>
        <dbReference type="Pfam" id="PF23227"/>
    </source>
</evidence>
<proteinExistence type="predicted"/>
<dbReference type="PANTHER" id="PTHR23120">
    <property type="entry name" value="MAESTRO-RELATED HEAT DOMAIN-CONTAINING"/>
    <property type="match status" value="1"/>
</dbReference>
<dbReference type="STRING" id="105231.A0A1Y1HJI9"/>
<dbReference type="Gene3D" id="1.25.10.10">
    <property type="entry name" value="Leucine-rich Repeat Variant"/>
    <property type="match status" value="2"/>
</dbReference>